<accession>A0A7J6X4X5</accession>
<dbReference type="EMBL" id="JABWDY010004973">
    <property type="protein sequence ID" value="KAF5204779.1"/>
    <property type="molecule type" value="Genomic_DNA"/>
</dbReference>
<gene>
    <name evidence="2" type="ORF">FRX31_005635</name>
</gene>
<dbReference type="OrthoDB" id="658695at2759"/>
<evidence type="ECO:0000313" key="2">
    <source>
        <dbReference type="EMBL" id="KAF5204779.1"/>
    </source>
</evidence>
<evidence type="ECO:0000313" key="3">
    <source>
        <dbReference type="Proteomes" id="UP000554482"/>
    </source>
</evidence>
<dbReference type="InterPro" id="IPR004158">
    <property type="entry name" value="DUF247_pln"/>
</dbReference>
<name>A0A7J6X4X5_THATH</name>
<organism evidence="2 3">
    <name type="scientific">Thalictrum thalictroides</name>
    <name type="common">Rue-anemone</name>
    <name type="synonym">Anemone thalictroides</name>
    <dbReference type="NCBI Taxonomy" id="46969"/>
    <lineage>
        <taxon>Eukaryota</taxon>
        <taxon>Viridiplantae</taxon>
        <taxon>Streptophyta</taxon>
        <taxon>Embryophyta</taxon>
        <taxon>Tracheophyta</taxon>
        <taxon>Spermatophyta</taxon>
        <taxon>Magnoliopsida</taxon>
        <taxon>Ranunculales</taxon>
        <taxon>Ranunculaceae</taxon>
        <taxon>Thalictroideae</taxon>
        <taxon>Thalictrum</taxon>
    </lineage>
</organism>
<dbReference type="PANTHER" id="PTHR31170">
    <property type="entry name" value="BNAC04G53230D PROTEIN"/>
    <property type="match status" value="1"/>
</dbReference>
<proteinExistence type="predicted"/>
<reference evidence="2 3" key="1">
    <citation type="submission" date="2020-06" db="EMBL/GenBank/DDBJ databases">
        <title>Transcriptomic and genomic resources for Thalictrum thalictroides and T. hernandezii: Facilitating candidate gene discovery in an emerging model plant lineage.</title>
        <authorList>
            <person name="Arias T."/>
            <person name="Riano-Pachon D.M."/>
            <person name="Di Stilio V.S."/>
        </authorList>
    </citation>
    <scope>NUCLEOTIDE SEQUENCE [LARGE SCALE GENOMIC DNA]</scope>
    <source>
        <strain evidence="3">cv. WT478/WT964</strain>
        <tissue evidence="2">Leaves</tissue>
    </source>
</reference>
<keyword evidence="3" id="KW-1185">Reference proteome</keyword>
<protein>
    <recommendedName>
        <fullName evidence="4">Transmembrane protein</fullName>
    </recommendedName>
</protein>
<evidence type="ECO:0000256" key="1">
    <source>
        <dbReference type="SAM" id="Phobius"/>
    </source>
</evidence>
<dbReference type="AlphaFoldDB" id="A0A7J6X4X5"/>
<feature type="transmembrane region" description="Helical" evidence="1">
    <location>
        <begin position="422"/>
        <end position="450"/>
    </location>
</feature>
<keyword evidence="1" id="KW-0812">Transmembrane</keyword>
<dbReference type="Pfam" id="PF03140">
    <property type="entry name" value="DUF247"/>
    <property type="match status" value="1"/>
</dbReference>
<dbReference type="Proteomes" id="UP000554482">
    <property type="component" value="Unassembled WGS sequence"/>
</dbReference>
<keyword evidence="1" id="KW-1133">Transmembrane helix</keyword>
<comment type="caution">
    <text evidence="2">The sequence shown here is derived from an EMBL/GenBank/DDBJ whole genome shotgun (WGS) entry which is preliminary data.</text>
</comment>
<sequence>MANNGNGQQNGGDHVSIEMPDATKILAASIKEKFDRVSPSPFMQGCCIHKVHEKFRKIIEYAYTPEMVSIGPFHHGNISLLAMEDHKLRYMRMLLSKFSSTKLEECIASVSRLEQKARESYSEPVEPDSNKFIEMMVVDGLFIITLFGKTAGVVKRDKDDTLFNNIWAMPSLVRDMILLENQLPMFVLESLFELVKERLRGRSLTELALRFFNPLMHREEEVLKKYFSSKGKHLLDLISNTFYDSPKEESNMFNKTSNTFHDSARGKTSHAHIPCVTELRQAGVTFKKGSSTGSFLDIKFIDGVLEIPPILIQDQTNTLLRNLIASEQCCEGRHTFMTSYAFLMDSLINSSNDVLILRQDGIITNYLGDDEDIATLFNKLCSEVTLVKYRYTDLCKQVNDYYKARWHVWRATLKRDYFNNPWAIFSFTGAILLLILTLVATIIAVLTFFVQPPGSKSSKPT</sequence>
<evidence type="ECO:0008006" key="4">
    <source>
        <dbReference type="Google" id="ProtNLM"/>
    </source>
</evidence>
<dbReference type="PANTHER" id="PTHR31170:SF17">
    <property type="match status" value="1"/>
</dbReference>
<keyword evidence="1" id="KW-0472">Membrane</keyword>